<name>A0ABP3UFF6_9CLOT</name>
<organism evidence="1 2">
    <name type="scientific">Clostridium oceanicum</name>
    <dbReference type="NCBI Taxonomy" id="1543"/>
    <lineage>
        <taxon>Bacteria</taxon>
        <taxon>Bacillati</taxon>
        <taxon>Bacillota</taxon>
        <taxon>Clostridia</taxon>
        <taxon>Eubacteriales</taxon>
        <taxon>Clostridiaceae</taxon>
        <taxon>Clostridium</taxon>
    </lineage>
</organism>
<accession>A0ABP3UFF6</accession>
<sequence>MSYVQFVNSKNLENSDLKKERDSKIHEVDSSYYEYLRTMKKEDSDDCDYSVAFMTF</sequence>
<keyword evidence="2" id="KW-1185">Reference proteome</keyword>
<evidence type="ECO:0000313" key="2">
    <source>
        <dbReference type="Proteomes" id="UP001501510"/>
    </source>
</evidence>
<protein>
    <submittedName>
        <fullName evidence="1">Uncharacterized protein</fullName>
    </submittedName>
</protein>
<dbReference type="EMBL" id="BAAACG010000001">
    <property type="protein sequence ID" value="GAA0732427.1"/>
    <property type="molecule type" value="Genomic_DNA"/>
</dbReference>
<proteinExistence type="predicted"/>
<dbReference type="Proteomes" id="UP001501510">
    <property type="component" value="Unassembled WGS sequence"/>
</dbReference>
<evidence type="ECO:0000313" key="1">
    <source>
        <dbReference type="EMBL" id="GAA0732427.1"/>
    </source>
</evidence>
<dbReference type="RefSeq" id="WP_343757925.1">
    <property type="nucleotide sequence ID" value="NZ_BAAACG010000001.1"/>
</dbReference>
<gene>
    <name evidence="1" type="ORF">GCM10008906_02010</name>
</gene>
<reference evidence="2" key="1">
    <citation type="journal article" date="2019" name="Int. J. Syst. Evol. Microbiol.">
        <title>The Global Catalogue of Microorganisms (GCM) 10K type strain sequencing project: providing services to taxonomists for standard genome sequencing and annotation.</title>
        <authorList>
            <consortium name="The Broad Institute Genomics Platform"/>
            <consortium name="The Broad Institute Genome Sequencing Center for Infectious Disease"/>
            <person name="Wu L."/>
            <person name="Ma J."/>
        </authorList>
    </citation>
    <scope>NUCLEOTIDE SEQUENCE [LARGE SCALE GENOMIC DNA]</scope>
    <source>
        <strain evidence="2">JCM 1407</strain>
    </source>
</reference>
<comment type="caution">
    <text evidence="1">The sequence shown here is derived from an EMBL/GenBank/DDBJ whole genome shotgun (WGS) entry which is preliminary data.</text>
</comment>